<organism evidence="1 2">
    <name type="scientific">Meloidogyne enterolobii</name>
    <name type="common">Root-knot nematode worm</name>
    <name type="synonym">Meloidogyne mayaguensis</name>
    <dbReference type="NCBI Taxonomy" id="390850"/>
    <lineage>
        <taxon>Eukaryota</taxon>
        <taxon>Metazoa</taxon>
        <taxon>Ecdysozoa</taxon>
        <taxon>Nematoda</taxon>
        <taxon>Chromadorea</taxon>
        <taxon>Rhabditida</taxon>
        <taxon>Tylenchina</taxon>
        <taxon>Tylenchomorpha</taxon>
        <taxon>Tylenchoidea</taxon>
        <taxon>Meloidogynidae</taxon>
        <taxon>Meloidogyninae</taxon>
        <taxon>Meloidogyne</taxon>
    </lineage>
</organism>
<dbReference type="AlphaFoldDB" id="A0A6V7U246"/>
<sequence length="72" mass="8889">MNIVEDFDDNYREGIVICGRLINKRIFVTLMRIKPLFHNKLYIEPKEVNEDFEDFKLMNFEWFLDFENQKII</sequence>
<reference evidence="1 2" key="1">
    <citation type="submission" date="2020-08" db="EMBL/GenBank/DDBJ databases">
        <authorList>
            <person name="Koutsovoulos G."/>
            <person name="Danchin GJ E."/>
        </authorList>
    </citation>
    <scope>NUCLEOTIDE SEQUENCE [LARGE SCALE GENOMIC DNA]</scope>
</reference>
<accession>A0A6V7U246</accession>
<protein>
    <submittedName>
        <fullName evidence="1">Uncharacterized protein</fullName>
    </submittedName>
</protein>
<evidence type="ECO:0000313" key="1">
    <source>
        <dbReference type="EMBL" id="CAD2141495.1"/>
    </source>
</evidence>
<dbReference type="Proteomes" id="UP000580250">
    <property type="component" value="Unassembled WGS sequence"/>
</dbReference>
<gene>
    <name evidence="1" type="ORF">MENT_LOCUS6898</name>
</gene>
<name>A0A6V7U246_MELEN</name>
<proteinExistence type="predicted"/>
<dbReference type="EMBL" id="CAJEWN010000027">
    <property type="protein sequence ID" value="CAD2141495.1"/>
    <property type="molecule type" value="Genomic_DNA"/>
</dbReference>
<comment type="caution">
    <text evidence="1">The sequence shown here is derived from an EMBL/GenBank/DDBJ whole genome shotgun (WGS) entry which is preliminary data.</text>
</comment>
<evidence type="ECO:0000313" key="2">
    <source>
        <dbReference type="Proteomes" id="UP000580250"/>
    </source>
</evidence>